<dbReference type="KEGG" id="spu:100890233"/>
<dbReference type="InterPro" id="IPR000276">
    <property type="entry name" value="GPCR_Rhodpsn"/>
</dbReference>
<evidence type="ECO:0000313" key="13">
    <source>
        <dbReference type="EnsemblMetazoa" id="XP_030844205"/>
    </source>
</evidence>
<evidence type="ECO:0000259" key="12">
    <source>
        <dbReference type="PROSITE" id="PS50262"/>
    </source>
</evidence>
<feature type="transmembrane region" description="Helical" evidence="11">
    <location>
        <begin position="513"/>
        <end position="532"/>
    </location>
</feature>
<dbReference type="Pfam" id="PF00001">
    <property type="entry name" value="7tm_1"/>
    <property type="match status" value="1"/>
</dbReference>
<dbReference type="FunFam" id="1.20.1070.10:FF:000570">
    <property type="entry name" value="Uncharacterized protein"/>
    <property type="match status" value="1"/>
</dbReference>
<feature type="transmembrane region" description="Helical" evidence="11">
    <location>
        <begin position="60"/>
        <end position="84"/>
    </location>
</feature>
<dbReference type="SMART" id="SM01381">
    <property type="entry name" value="7TM_GPCR_Srsx"/>
    <property type="match status" value="1"/>
</dbReference>
<dbReference type="AlphaFoldDB" id="A0A7M7P0E2"/>
<keyword evidence="3 9" id="KW-0812">Transmembrane</keyword>
<keyword evidence="7 9" id="KW-0675">Receptor</keyword>
<comment type="subcellular location">
    <subcellularLocation>
        <location evidence="1">Cell membrane</location>
        <topology evidence="1">Multi-pass membrane protein</topology>
    </subcellularLocation>
</comment>
<keyword evidence="8 9" id="KW-0807">Transducer</keyword>
<dbReference type="OrthoDB" id="10044919at2759"/>
<name>A0A7M7P0E2_STRPU</name>
<dbReference type="CDD" id="cd00637">
    <property type="entry name" value="7tm_classA_rhodopsin-like"/>
    <property type="match status" value="1"/>
</dbReference>
<dbReference type="Gene3D" id="1.20.1070.10">
    <property type="entry name" value="Rhodopsin 7-helix transmembrane proteins"/>
    <property type="match status" value="2"/>
</dbReference>
<feature type="transmembrane region" description="Helical" evidence="11">
    <location>
        <begin position="176"/>
        <end position="204"/>
    </location>
</feature>
<evidence type="ECO:0000256" key="9">
    <source>
        <dbReference type="RuleBase" id="RU000688"/>
    </source>
</evidence>
<feature type="transmembrane region" description="Helical" evidence="11">
    <location>
        <begin position="473"/>
        <end position="501"/>
    </location>
</feature>
<feature type="compositionally biased region" description="Basic and acidic residues" evidence="10">
    <location>
        <begin position="396"/>
        <end position="406"/>
    </location>
</feature>
<keyword evidence="14" id="KW-1185">Reference proteome</keyword>
<evidence type="ECO:0000256" key="4">
    <source>
        <dbReference type="ARBA" id="ARBA00022989"/>
    </source>
</evidence>
<feature type="transmembrane region" description="Helical" evidence="11">
    <location>
        <begin position="126"/>
        <end position="155"/>
    </location>
</feature>
<evidence type="ECO:0000256" key="8">
    <source>
        <dbReference type="ARBA" id="ARBA00023224"/>
    </source>
</evidence>
<dbReference type="Proteomes" id="UP000007110">
    <property type="component" value="Unassembled WGS sequence"/>
</dbReference>
<dbReference type="SUPFAM" id="SSF81321">
    <property type="entry name" value="Family A G protein-coupled receptor-like"/>
    <property type="match status" value="1"/>
</dbReference>
<keyword evidence="2" id="KW-1003">Cell membrane</keyword>
<dbReference type="RefSeq" id="XP_030844205.1">
    <property type="nucleotide sequence ID" value="XM_030988345.1"/>
</dbReference>
<evidence type="ECO:0000256" key="2">
    <source>
        <dbReference type="ARBA" id="ARBA00022475"/>
    </source>
</evidence>
<sequence>MRSNHCVGVSRGQLSVRDRKMAEKVAVEVIWQNGSETLLDIYTTLPSNNTYTSYPDMENIIAALLYLVIAVVGIVGNAMVLLAVTMSRRLQTSANAFVAALSVSDFITSITLPIQSAALLGMWSRVFFFFCSIAATTFYIFIGSNVHLLAAIAFNRYIHITKHAHSYRKQFQKRRVTLVIILSYTIPLSLTGLAHAFGGAQSGICPSYKSSVNTCTLQGQTFDFVIASVIVFLVTVTLVFYILIYVHVRHHFKAVAVKISCEDDISVIYRGNISASGKRSSILQSISEVSDGNGEGGNQELPQRIARATLHPSSAKLNRPRRIPTPVVLENANDTPGTSMGNPLDAPSTSSYNPAVHNRLREQEQNESQQRLHAWPQHDQQPQEPMARFQSLSDGSSHESHDDKAHNAHRQSSGVESPEIEVCFRARSTSTAPSSSPPPTNSTNMVFIRRPNTSETPKRRLFRFGKNDMESKITINMFLVVVAFLACLSPTIIFLVIVQTFTNSTAGCSISEAYVLIILSANCCLNPIIYGWRHPLFRRVFLCILHGKFHEIERPSAWLRRLLR</sequence>
<evidence type="ECO:0000256" key="5">
    <source>
        <dbReference type="ARBA" id="ARBA00023040"/>
    </source>
</evidence>
<dbReference type="PROSITE" id="PS00237">
    <property type="entry name" value="G_PROTEIN_RECEP_F1_1"/>
    <property type="match status" value="1"/>
</dbReference>
<reference evidence="14" key="1">
    <citation type="submission" date="2015-02" db="EMBL/GenBank/DDBJ databases">
        <title>Genome sequencing for Strongylocentrotus purpuratus.</title>
        <authorList>
            <person name="Murali S."/>
            <person name="Liu Y."/>
            <person name="Vee V."/>
            <person name="English A."/>
            <person name="Wang M."/>
            <person name="Skinner E."/>
            <person name="Han Y."/>
            <person name="Muzny D.M."/>
            <person name="Worley K.C."/>
            <person name="Gibbs R.A."/>
        </authorList>
    </citation>
    <scope>NUCLEOTIDE SEQUENCE</scope>
</reference>
<feature type="compositionally biased region" description="Polar residues" evidence="10">
    <location>
        <begin position="332"/>
        <end position="353"/>
    </location>
</feature>
<dbReference type="GO" id="GO:0043410">
    <property type="term" value="P:positive regulation of MAPK cascade"/>
    <property type="evidence" value="ECO:0000318"/>
    <property type="project" value="GO_Central"/>
</dbReference>
<feature type="transmembrane region" description="Helical" evidence="11">
    <location>
        <begin position="96"/>
        <end position="114"/>
    </location>
</feature>
<keyword evidence="6 11" id="KW-0472">Membrane</keyword>
<evidence type="ECO:0000256" key="11">
    <source>
        <dbReference type="SAM" id="Phobius"/>
    </source>
</evidence>
<evidence type="ECO:0000256" key="1">
    <source>
        <dbReference type="ARBA" id="ARBA00004651"/>
    </source>
</evidence>
<comment type="similarity">
    <text evidence="9">Belongs to the G-protein coupled receptor 1 family.</text>
</comment>
<dbReference type="PANTHER" id="PTHR24228:SF72">
    <property type="entry name" value="G-PROTEIN COUPLED RECEPTORS FAMILY 1 PROFILE DOMAIN-CONTAINING PROTEIN"/>
    <property type="match status" value="1"/>
</dbReference>
<feature type="transmembrane region" description="Helical" evidence="11">
    <location>
        <begin position="224"/>
        <end position="248"/>
    </location>
</feature>
<reference evidence="13" key="2">
    <citation type="submission" date="2021-01" db="UniProtKB">
        <authorList>
            <consortium name="EnsemblMetazoa"/>
        </authorList>
    </citation>
    <scope>IDENTIFICATION</scope>
</reference>
<dbReference type="InterPro" id="IPR017452">
    <property type="entry name" value="GPCR_Rhodpsn_7TM"/>
</dbReference>
<dbReference type="GeneID" id="100890233"/>
<dbReference type="EnsemblMetazoa" id="XM_030988345">
    <property type="protein sequence ID" value="XP_030844205"/>
    <property type="gene ID" value="LOC100890233"/>
</dbReference>
<accession>A0A7M7P0E2</accession>
<evidence type="ECO:0000256" key="3">
    <source>
        <dbReference type="ARBA" id="ARBA00022692"/>
    </source>
</evidence>
<protein>
    <recommendedName>
        <fullName evidence="12">G-protein coupled receptors family 1 profile domain-containing protein</fullName>
    </recommendedName>
</protein>
<dbReference type="GO" id="GO:0004930">
    <property type="term" value="F:G protein-coupled receptor activity"/>
    <property type="evidence" value="ECO:0000318"/>
    <property type="project" value="GO_Central"/>
</dbReference>
<feature type="region of interest" description="Disordered" evidence="10">
    <location>
        <begin position="309"/>
        <end position="450"/>
    </location>
</feature>
<dbReference type="GO" id="GO:0005886">
    <property type="term" value="C:plasma membrane"/>
    <property type="evidence" value="ECO:0000318"/>
    <property type="project" value="GO_Central"/>
</dbReference>
<organism evidence="13 14">
    <name type="scientific">Strongylocentrotus purpuratus</name>
    <name type="common">Purple sea urchin</name>
    <dbReference type="NCBI Taxonomy" id="7668"/>
    <lineage>
        <taxon>Eukaryota</taxon>
        <taxon>Metazoa</taxon>
        <taxon>Echinodermata</taxon>
        <taxon>Eleutherozoa</taxon>
        <taxon>Echinozoa</taxon>
        <taxon>Echinoidea</taxon>
        <taxon>Euechinoidea</taxon>
        <taxon>Echinacea</taxon>
        <taxon>Camarodonta</taxon>
        <taxon>Echinidea</taxon>
        <taxon>Strongylocentrotidae</taxon>
        <taxon>Strongylocentrotus</taxon>
    </lineage>
</organism>
<dbReference type="GO" id="GO:0071880">
    <property type="term" value="P:adenylate cyclase-activating adrenergic receptor signaling pathway"/>
    <property type="evidence" value="ECO:0000318"/>
    <property type="project" value="GO_Central"/>
</dbReference>
<dbReference type="PROSITE" id="PS50262">
    <property type="entry name" value="G_PROTEIN_RECEP_F1_2"/>
    <property type="match status" value="1"/>
</dbReference>
<keyword evidence="4 11" id="KW-1133">Transmembrane helix</keyword>
<evidence type="ECO:0000256" key="7">
    <source>
        <dbReference type="ARBA" id="ARBA00023170"/>
    </source>
</evidence>
<dbReference type="OMA" id="MESKITI"/>
<feature type="compositionally biased region" description="Low complexity" evidence="10">
    <location>
        <begin position="425"/>
        <end position="434"/>
    </location>
</feature>
<evidence type="ECO:0000256" key="6">
    <source>
        <dbReference type="ARBA" id="ARBA00023136"/>
    </source>
</evidence>
<evidence type="ECO:0000313" key="14">
    <source>
        <dbReference type="Proteomes" id="UP000007110"/>
    </source>
</evidence>
<dbReference type="PRINTS" id="PR00237">
    <property type="entry name" value="GPCRRHODOPSN"/>
</dbReference>
<evidence type="ECO:0000256" key="10">
    <source>
        <dbReference type="SAM" id="MobiDB-lite"/>
    </source>
</evidence>
<dbReference type="InParanoid" id="A0A7M7P0E2"/>
<proteinExistence type="inferred from homology"/>
<keyword evidence="5 9" id="KW-0297">G-protein coupled receptor</keyword>
<dbReference type="PANTHER" id="PTHR24228">
    <property type="entry name" value="B2 BRADYKININ RECEPTOR/ANGIOTENSIN II RECEPTOR"/>
    <property type="match status" value="1"/>
</dbReference>
<feature type="domain" description="G-protein coupled receptors family 1 profile" evidence="12">
    <location>
        <begin position="76"/>
        <end position="530"/>
    </location>
</feature>